<dbReference type="RefSeq" id="WP_093252193.1">
    <property type="nucleotide sequence ID" value="NZ_FNGP01000004.1"/>
</dbReference>
<name>A0A1G9LQ43_9ACTN</name>
<keyword evidence="1" id="KW-0812">Transmembrane</keyword>
<evidence type="ECO:0000313" key="5">
    <source>
        <dbReference type="Proteomes" id="UP000199475"/>
    </source>
</evidence>
<feature type="chain" id="PRO_5038850486" description="DUF4397 domain-containing protein" evidence="2">
    <location>
        <begin position="22"/>
        <end position="267"/>
    </location>
</feature>
<organism evidence="4 5">
    <name type="scientific">Tessaracoccus oleiagri</name>
    <dbReference type="NCBI Taxonomy" id="686624"/>
    <lineage>
        <taxon>Bacteria</taxon>
        <taxon>Bacillati</taxon>
        <taxon>Actinomycetota</taxon>
        <taxon>Actinomycetes</taxon>
        <taxon>Propionibacteriales</taxon>
        <taxon>Propionibacteriaceae</taxon>
        <taxon>Tessaracoccus</taxon>
    </lineage>
</organism>
<evidence type="ECO:0000256" key="2">
    <source>
        <dbReference type="SAM" id="SignalP"/>
    </source>
</evidence>
<protein>
    <recommendedName>
        <fullName evidence="3">DUF4397 domain-containing protein</fullName>
    </recommendedName>
</protein>
<sequence>MKLLRLLVAGSLAVSASAALAQTAAADDHTATVSVLHGVPGATVDVYANGDELLKDFAPGTLTDPQQLPAGEYDLKVVAAGAGADGEAVIEANDVTVPAGANITVVAHLKADGTPVLTPFVNDTAASAEGARLTVRHVAAAPEVDVRAGGSPVVTALANPEEAKLDIAAGTVSADVVAAGTDTVVLGPADVTLTEGNNTIVYAWGSLDDENLALAVQTVGIGDHAGLPSTGVSDEPLPTAPLALAVGVVAVVAAVAGRVVLRSRVRA</sequence>
<dbReference type="Proteomes" id="UP000199475">
    <property type="component" value="Unassembled WGS sequence"/>
</dbReference>
<dbReference type="AlphaFoldDB" id="A0A1G9LQ43"/>
<feature type="domain" description="DUF4397" evidence="3">
    <location>
        <begin position="31"/>
        <end position="147"/>
    </location>
</feature>
<feature type="signal peptide" evidence="2">
    <location>
        <begin position="1"/>
        <end position="21"/>
    </location>
</feature>
<reference evidence="4 5" key="1">
    <citation type="submission" date="2016-10" db="EMBL/GenBank/DDBJ databases">
        <authorList>
            <person name="de Groot N.N."/>
        </authorList>
    </citation>
    <scope>NUCLEOTIDE SEQUENCE [LARGE SCALE GENOMIC DNA]</scope>
    <source>
        <strain evidence="4 5">CGMCC 1.9159</strain>
    </source>
</reference>
<dbReference type="OrthoDB" id="5800709at2"/>
<evidence type="ECO:0000256" key="1">
    <source>
        <dbReference type="SAM" id="Phobius"/>
    </source>
</evidence>
<keyword evidence="1" id="KW-1133">Transmembrane helix</keyword>
<gene>
    <name evidence="4" type="ORF">SAMN04488242_2246</name>
</gene>
<feature type="transmembrane region" description="Helical" evidence="1">
    <location>
        <begin position="242"/>
        <end position="261"/>
    </location>
</feature>
<evidence type="ECO:0000313" key="4">
    <source>
        <dbReference type="EMBL" id="SDL64038.1"/>
    </source>
</evidence>
<keyword evidence="5" id="KW-1185">Reference proteome</keyword>
<dbReference type="InterPro" id="IPR025510">
    <property type="entry name" value="DUF4397"/>
</dbReference>
<keyword evidence="2" id="KW-0732">Signal</keyword>
<accession>A0A1G9LQ43</accession>
<dbReference type="STRING" id="686624.SAMN04488242_2246"/>
<proteinExistence type="predicted"/>
<dbReference type="Pfam" id="PF14344">
    <property type="entry name" value="DUF4397"/>
    <property type="match status" value="1"/>
</dbReference>
<evidence type="ECO:0000259" key="3">
    <source>
        <dbReference type="Pfam" id="PF14344"/>
    </source>
</evidence>
<keyword evidence="1" id="KW-0472">Membrane</keyword>
<dbReference type="EMBL" id="FNGP01000004">
    <property type="protein sequence ID" value="SDL64038.1"/>
    <property type="molecule type" value="Genomic_DNA"/>
</dbReference>